<keyword evidence="3" id="KW-1185">Reference proteome</keyword>
<dbReference type="AlphaFoldDB" id="A0A8T0TCT2"/>
<feature type="region of interest" description="Disordered" evidence="1">
    <location>
        <begin position="1"/>
        <end position="24"/>
    </location>
</feature>
<sequence>MYRQTTIHGGGRRSGNASGPPRPLRLIRRLHSPLCEEQGQRSSSPPRCLRALNLIDQAITLGLHTDLELHRAAATPPRAGAPPERAGPAPLNKGTLPSSLPPASTPKAWEWQGTGMRIAWPAARLSLPPASAPSARPPPPRPSLPRALQRLRGARCEIPLKIYKVRSISKKTFLAGQHFTAAAAPPFFPSSCSASARTRTSLSAPSHRRRRTRSRTDTADRPRRPWTATAKVPAHLLRGEKI</sequence>
<protein>
    <submittedName>
        <fullName evidence="2">Uncharacterized protein</fullName>
    </submittedName>
</protein>
<reference evidence="2" key="1">
    <citation type="submission" date="2020-05" db="EMBL/GenBank/DDBJ databases">
        <title>WGS assembly of Panicum virgatum.</title>
        <authorList>
            <person name="Lovell J.T."/>
            <person name="Jenkins J."/>
            <person name="Shu S."/>
            <person name="Juenger T.E."/>
            <person name="Schmutz J."/>
        </authorList>
    </citation>
    <scope>NUCLEOTIDE SEQUENCE</scope>
    <source>
        <strain evidence="2">AP13</strain>
    </source>
</reference>
<evidence type="ECO:0000256" key="1">
    <source>
        <dbReference type="SAM" id="MobiDB-lite"/>
    </source>
</evidence>
<name>A0A8T0TCT2_PANVG</name>
<gene>
    <name evidence="2" type="ORF">PVAP13_4NG193400</name>
</gene>
<proteinExistence type="predicted"/>
<feature type="compositionally biased region" description="Low complexity" evidence="1">
    <location>
        <begin position="75"/>
        <end position="98"/>
    </location>
</feature>
<comment type="caution">
    <text evidence="2">The sequence shown here is derived from an EMBL/GenBank/DDBJ whole genome shotgun (WGS) entry which is preliminary data.</text>
</comment>
<organism evidence="2 3">
    <name type="scientific">Panicum virgatum</name>
    <name type="common">Blackwell switchgrass</name>
    <dbReference type="NCBI Taxonomy" id="38727"/>
    <lineage>
        <taxon>Eukaryota</taxon>
        <taxon>Viridiplantae</taxon>
        <taxon>Streptophyta</taxon>
        <taxon>Embryophyta</taxon>
        <taxon>Tracheophyta</taxon>
        <taxon>Spermatophyta</taxon>
        <taxon>Magnoliopsida</taxon>
        <taxon>Liliopsida</taxon>
        <taxon>Poales</taxon>
        <taxon>Poaceae</taxon>
        <taxon>PACMAD clade</taxon>
        <taxon>Panicoideae</taxon>
        <taxon>Panicodae</taxon>
        <taxon>Paniceae</taxon>
        <taxon>Panicinae</taxon>
        <taxon>Panicum</taxon>
        <taxon>Panicum sect. Hiantes</taxon>
    </lineage>
</organism>
<feature type="compositionally biased region" description="Basic and acidic residues" evidence="1">
    <location>
        <begin position="214"/>
        <end position="223"/>
    </location>
</feature>
<evidence type="ECO:0000313" key="3">
    <source>
        <dbReference type="Proteomes" id="UP000823388"/>
    </source>
</evidence>
<feature type="region of interest" description="Disordered" evidence="1">
    <location>
        <begin position="75"/>
        <end position="108"/>
    </location>
</feature>
<dbReference type="Proteomes" id="UP000823388">
    <property type="component" value="Chromosome 4N"/>
</dbReference>
<feature type="region of interest" description="Disordered" evidence="1">
    <location>
        <begin position="197"/>
        <end position="228"/>
    </location>
</feature>
<evidence type="ECO:0000313" key="2">
    <source>
        <dbReference type="EMBL" id="KAG2607015.1"/>
    </source>
</evidence>
<accession>A0A8T0TCT2</accession>
<dbReference type="EMBL" id="CM029044">
    <property type="protein sequence ID" value="KAG2607015.1"/>
    <property type="molecule type" value="Genomic_DNA"/>
</dbReference>